<evidence type="ECO:0000256" key="2">
    <source>
        <dbReference type="ARBA" id="ARBA00006448"/>
    </source>
</evidence>
<gene>
    <name evidence="9" type="ORF">BSOLF_0714</name>
</gene>
<evidence type="ECO:0000256" key="5">
    <source>
        <dbReference type="ARBA" id="ARBA00022989"/>
    </source>
</evidence>
<feature type="transmembrane region" description="Helical" evidence="7">
    <location>
        <begin position="64"/>
        <end position="81"/>
    </location>
</feature>
<comment type="subcellular location">
    <subcellularLocation>
        <location evidence="1">Cell membrane</location>
        <topology evidence="1">Multi-pass membrane protein</topology>
    </subcellularLocation>
</comment>
<dbReference type="PANTHER" id="PTHR34582">
    <property type="entry name" value="UPF0702 TRANSMEMBRANE PROTEIN YCAP"/>
    <property type="match status" value="1"/>
</dbReference>
<evidence type="ECO:0000256" key="3">
    <source>
        <dbReference type="ARBA" id="ARBA00022475"/>
    </source>
</evidence>
<feature type="domain" description="YetF C-terminal" evidence="8">
    <location>
        <begin position="82"/>
        <end position="213"/>
    </location>
</feature>
<dbReference type="Proteomes" id="UP000244338">
    <property type="component" value="Unassembled WGS sequence"/>
</dbReference>
<dbReference type="GO" id="GO:0005886">
    <property type="term" value="C:plasma membrane"/>
    <property type="evidence" value="ECO:0007669"/>
    <property type="project" value="UniProtKB-SubCell"/>
</dbReference>
<evidence type="ECO:0000313" key="9">
    <source>
        <dbReference type="EMBL" id="PTQ57852.1"/>
    </source>
</evidence>
<comment type="caution">
    <text evidence="9">The sequence shown here is derived from an EMBL/GenBank/DDBJ whole genome shotgun (WGS) entry which is preliminary data.</text>
</comment>
<reference evidence="10" key="1">
    <citation type="journal article" date="2018" name="Sci. Rep.">
        <title>Lignite coal burning seam in the remote Altai Mountains harbors a hydrogen-driven thermophilic microbial community.</title>
        <authorList>
            <person name="Kadnikov V.V."/>
            <person name="Mardanov A.V."/>
            <person name="Ivasenko D.A."/>
            <person name="Antsiferov D.V."/>
            <person name="Beletsky A.V."/>
            <person name="Karnachuk O.V."/>
            <person name="Ravin N.V."/>
        </authorList>
    </citation>
    <scope>NUCLEOTIDE SEQUENCE [LARGE SCALE GENOMIC DNA]</scope>
</reference>
<dbReference type="AlphaFoldDB" id="A0A2R6Y5A5"/>
<evidence type="ECO:0000256" key="1">
    <source>
        <dbReference type="ARBA" id="ARBA00004651"/>
    </source>
</evidence>
<dbReference type="Gene3D" id="3.30.240.20">
    <property type="entry name" value="bsu07140 like domains"/>
    <property type="match status" value="2"/>
</dbReference>
<dbReference type="Pfam" id="PF04239">
    <property type="entry name" value="DUF421"/>
    <property type="match status" value="1"/>
</dbReference>
<accession>A0A2R6Y5A5</accession>
<keyword evidence="4 7" id="KW-0812">Transmembrane</keyword>
<dbReference type="InterPro" id="IPR023090">
    <property type="entry name" value="UPF0702_alpha/beta_dom_sf"/>
</dbReference>
<name>A0A2R6Y5A5_9BACL</name>
<comment type="similarity">
    <text evidence="2">Belongs to the UPF0702 family.</text>
</comment>
<sequence>MQETISMLVRTMVMYAFILFILRMMGKREIGKLSVFDLVVSIIIAEIAALTIDDTEMPLYKGLLPIALLAVIQIVVSYISLKSRRFREWLDGKPSLIIDRGKIHDREMAKHRYNMDDLLMQLREKDIGSLADVEFAFLEPTGKLSVIKKPEKSPVTYEDMGIKKAKSAMHLPLIIDGEVDQDNLKRLGKTELWLKQRLKAFGSTDFTKVAFASADEDGNLYVDYKDKPPRHKK</sequence>
<dbReference type="InterPro" id="IPR007353">
    <property type="entry name" value="DUF421"/>
</dbReference>
<evidence type="ECO:0000259" key="8">
    <source>
        <dbReference type="Pfam" id="PF04239"/>
    </source>
</evidence>
<evidence type="ECO:0000256" key="7">
    <source>
        <dbReference type="SAM" id="Phobius"/>
    </source>
</evidence>
<keyword evidence="5 7" id="KW-1133">Transmembrane helix</keyword>
<dbReference type="PANTHER" id="PTHR34582:SF6">
    <property type="entry name" value="UPF0702 TRANSMEMBRANE PROTEIN YCAP"/>
    <property type="match status" value="1"/>
</dbReference>
<evidence type="ECO:0000256" key="4">
    <source>
        <dbReference type="ARBA" id="ARBA00022692"/>
    </source>
</evidence>
<dbReference type="EMBL" id="PEBX01000002">
    <property type="protein sequence ID" value="PTQ57852.1"/>
    <property type="molecule type" value="Genomic_DNA"/>
</dbReference>
<keyword evidence="6 7" id="KW-0472">Membrane</keyword>
<evidence type="ECO:0000256" key="6">
    <source>
        <dbReference type="ARBA" id="ARBA00023136"/>
    </source>
</evidence>
<organism evidence="9 10">
    <name type="scientific">Candidatus Carbonibacillus altaicus</name>
    <dbReference type="NCBI Taxonomy" id="2163959"/>
    <lineage>
        <taxon>Bacteria</taxon>
        <taxon>Bacillati</taxon>
        <taxon>Bacillota</taxon>
        <taxon>Bacilli</taxon>
        <taxon>Bacillales</taxon>
        <taxon>Candidatus Carbonibacillus</taxon>
    </lineage>
</organism>
<protein>
    <recommendedName>
        <fullName evidence="8">YetF C-terminal domain-containing protein</fullName>
    </recommendedName>
</protein>
<feature type="transmembrane region" description="Helical" evidence="7">
    <location>
        <begin position="6"/>
        <end position="22"/>
    </location>
</feature>
<feature type="transmembrane region" description="Helical" evidence="7">
    <location>
        <begin position="34"/>
        <end position="52"/>
    </location>
</feature>
<proteinExistence type="inferred from homology"/>
<keyword evidence="3" id="KW-1003">Cell membrane</keyword>
<evidence type="ECO:0000313" key="10">
    <source>
        <dbReference type="Proteomes" id="UP000244338"/>
    </source>
</evidence>